<comment type="caution">
    <text evidence="2">The sequence shown here is derived from an EMBL/GenBank/DDBJ whole genome shotgun (WGS) entry which is preliminary data.</text>
</comment>
<dbReference type="AlphaFoldDB" id="A0AAE0J5L8"/>
<keyword evidence="3" id="KW-1185">Reference proteome</keyword>
<proteinExistence type="predicted"/>
<gene>
    <name evidence="2" type="ORF">B0T19DRAFT_454556</name>
</gene>
<feature type="region of interest" description="Disordered" evidence="1">
    <location>
        <begin position="137"/>
        <end position="220"/>
    </location>
</feature>
<protein>
    <submittedName>
        <fullName evidence="2">Uncharacterized protein</fullName>
    </submittedName>
</protein>
<dbReference type="Proteomes" id="UP001286456">
    <property type="component" value="Unassembled WGS sequence"/>
</dbReference>
<feature type="compositionally biased region" description="Basic residues" evidence="1">
    <location>
        <begin position="137"/>
        <end position="146"/>
    </location>
</feature>
<dbReference type="EMBL" id="JAUEPO010000001">
    <property type="protein sequence ID" value="KAK3336957.1"/>
    <property type="molecule type" value="Genomic_DNA"/>
</dbReference>
<evidence type="ECO:0000313" key="2">
    <source>
        <dbReference type="EMBL" id="KAK3336957.1"/>
    </source>
</evidence>
<organism evidence="2 3">
    <name type="scientific">Cercophora scortea</name>
    <dbReference type="NCBI Taxonomy" id="314031"/>
    <lineage>
        <taxon>Eukaryota</taxon>
        <taxon>Fungi</taxon>
        <taxon>Dikarya</taxon>
        <taxon>Ascomycota</taxon>
        <taxon>Pezizomycotina</taxon>
        <taxon>Sordariomycetes</taxon>
        <taxon>Sordariomycetidae</taxon>
        <taxon>Sordariales</taxon>
        <taxon>Lasiosphaeriaceae</taxon>
        <taxon>Cercophora</taxon>
    </lineage>
</organism>
<name>A0AAE0J5L8_9PEZI</name>
<sequence>MALSAVDMSSCAVVRVPEGQEIYKGPYYLVISNDWRAIKDFVQCQISFKVNTYIHLYTNRKDEGWIRVAGIDAFREVKKVFHECRFRSRLIVVHDQYQMDAKTVMVKAPHPQDKSYILGGGPGPVVRSPAIKRPYRGRANHAHAHAHSGPSQRAPSPQQTSNAMTIPTAPRSPPLQGTSEAQSWRRRPQLTYTTPPPSPPSPHRGTEAPASPRRRPALAKPVQVAPIDLRKFSIKWNRRMRLPSGDDMYNLIQIRDKMGQIIRDGLSDPDSLEDVDAHPGSAVAKFTSFAAAQRAFKDLQKVRGIHPRSWLSGHGGGLSKTPEITVTPPPEVSVRRVVIYLSP</sequence>
<accession>A0AAE0J5L8</accession>
<evidence type="ECO:0000256" key="1">
    <source>
        <dbReference type="SAM" id="MobiDB-lite"/>
    </source>
</evidence>
<reference evidence="2" key="1">
    <citation type="journal article" date="2023" name="Mol. Phylogenet. Evol.">
        <title>Genome-scale phylogeny and comparative genomics of the fungal order Sordariales.</title>
        <authorList>
            <person name="Hensen N."/>
            <person name="Bonometti L."/>
            <person name="Westerberg I."/>
            <person name="Brannstrom I.O."/>
            <person name="Guillou S."/>
            <person name="Cros-Aarteil S."/>
            <person name="Calhoun S."/>
            <person name="Haridas S."/>
            <person name="Kuo A."/>
            <person name="Mondo S."/>
            <person name="Pangilinan J."/>
            <person name="Riley R."/>
            <person name="LaButti K."/>
            <person name="Andreopoulos B."/>
            <person name="Lipzen A."/>
            <person name="Chen C."/>
            <person name="Yan M."/>
            <person name="Daum C."/>
            <person name="Ng V."/>
            <person name="Clum A."/>
            <person name="Steindorff A."/>
            <person name="Ohm R.A."/>
            <person name="Martin F."/>
            <person name="Silar P."/>
            <person name="Natvig D.O."/>
            <person name="Lalanne C."/>
            <person name="Gautier V."/>
            <person name="Ament-Velasquez S.L."/>
            <person name="Kruys A."/>
            <person name="Hutchinson M.I."/>
            <person name="Powell A.J."/>
            <person name="Barry K."/>
            <person name="Miller A.N."/>
            <person name="Grigoriev I.V."/>
            <person name="Debuchy R."/>
            <person name="Gladieux P."/>
            <person name="Hiltunen Thoren M."/>
            <person name="Johannesson H."/>
        </authorList>
    </citation>
    <scope>NUCLEOTIDE SEQUENCE</scope>
    <source>
        <strain evidence="2">SMH4131-1</strain>
    </source>
</reference>
<feature type="compositionally biased region" description="Polar residues" evidence="1">
    <location>
        <begin position="149"/>
        <end position="165"/>
    </location>
</feature>
<evidence type="ECO:0000313" key="3">
    <source>
        <dbReference type="Proteomes" id="UP001286456"/>
    </source>
</evidence>
<reference evidence="2" key="2">
    <citation type="submission" date="2023-06" db="EMBL/GenBank/DDBJ databases">
        <authorList>
            <consortium name="Lawrence Berkeley National Laboratory"/>
            <person name="Haridas S."/>
            <person name="Hensen N."/>
            <person name="Bonometti L."/>
            <person name="Westerberg I."/>
            <person name="Brannstrom I.O."/>
            <person name="Guillou S."/>
            <person name="Cros-Aarteil S."/>
            <person name="Calhoun S."/>
            <person name="Kuo A."/>
            <person name="Mondo S."/>
            <person name="Pangilinan J."/>
            <person name="Riley R."/>
            <person name="Labutti K."/>
            <person name="Andreopoulos B."/>
            <person name="Lipzen A."/>
            <person name="Chen C."/>
            <person name="Yanf M."/>
            <person name="Daum C."/>
            <person name="Ng V."/>
            <person name="Clum A."/>
            <person name="Steindorff A."/>
            <person name="Ohm R."/>
            <person name="Martin F."/>
            <person name="Silar P."/>
            <person name="Natvig D."/>
            <person name="Lalanne C."/>
            <person name="Gautier V."/>
            <person name="Ament-Velasquez S.L."/>
            <person name="Kruys A."/>
            <person name="Hutchinson M.I."/>
            <person name="Powell A.J."/>
            <person name="Barry K."/>
            <person name="Miller A.N."/>
            <person name="Grigoriev I.V."/>
            <person name="Debuchy R."/>
            <person name="Gladieux P."/>
            <person name="Thoren M.H."/>
            <person name="Johannesson H."/>
        </authorList>
    </citation>
    <scope>NUCLEOTIDE SEQUENCE</scope>
    <source>
        <strain evidence="2">SMH4131-1</strain>
    </source>
</reference>